<dbReference type="InterPro" id="IPR043502">
    <property type="entry name" value="DNA/RNA_pol_sf"/>
</dbReference>
<dbReference type="GO" id="GO:0003824">
    <property type="term" value="F:catalytic activity"/>
    <property type="evidence" value="ECO:0007669"/>
    <property type="project" value="UniProtKB-KW"/>
</dbReference>
<dbReference type="CDD" id="cd01647">
    <property type="entry name" value="RT_LTR"/>
    <property type="match status" value="1"/>
</dbReference>
<evidence type="ECO:0000256" key="1">
    <source>
        <dbReference type="ARBA" id="ARBA00023268"/>
    </source>
</evidence>
<sequence length="544" mass="62168">MRITQREGESLKNYMNRFNDAMLEVNAFDEAVGVTAVMQGLNHDRFRDNLIKNTPTTFDEVNQRSLKFIKAEEYVLSKPQPPKEARTPTWRDESQSRKKFKPTQNRGPISVPKLDRPDSSTPQTRPTPPSWTSFAIPRSQILMQIKNKMEMRRPNPLQSPATSRDHTRYCDFHQDHGHTTEECKSLKSELEIHKLSTNPLRKPVAQKRRLFGGERLTAIKEEVKNLLQAGFIRRVDYCEWIANPVMVKKSNGKWRMCIDYTNLNDACPKDCHPMPSIDKLVEAALGNERLSLLDAYSGYHQVRMAPEDKKMVTIVFRAQIGRNLEVYVDDIVVKSSRAEDHLTDLAETFNNLRRCSMKLNPAKCTFGVESGKFLGFMVSRRGIEVNPEKIKAIEEMRPPRSTKDVQRLAGRVAALYRFISKSADKCLPFFKVLRTAAQKDETGKPQKFNWTTECQVAFDELKAYLGSLPLLTKAQEGEILYLYLGISDTAVSSVLVREVGKQQQPVYYASKVLQGAEQSTDLDAPSWTDPIREYLLNGTVLEDK</sequence>
<evidence type="ECO:0008006" key="7">
    <source>
        <dbReference type="Google" id="ProtNLM"/>
    </source>
</evidence>
<name>A0AAV5JL79_9ROSI</name>
<dbReference type="InterPro" id="IPR041577">
    <property type="entry name" value="RT_RNaseH_2"/>
</dbReference>
<feature type="domain" description="Reverse transcriptase" evidence="3">
    <location>
        <begin position="319"/>
        <end position="377"/>
    </location>
</feature>
<dbReference type="PANTHER" id="PTHR37984:SF5">
    <property type="entry name" value="PROTEIN NYNRIN-LIKE"/>
    <property type="match status" value="1"/>
</dbReference>
<gene>
    <name evidence="5" type="ORF">SLEP1_g23290</name>
</gene>
<protein>
    <recommendedName>
        <fullName evidence="7">Reverse transcriptase/retrotransposon-derived protein RNase H-like domain-containing protein</fullName>
    </recommendedName>
</protein>
<dbReference type="InterPro" id="IPR050951">
    <property type="entry name" value="Retrovirus_Pol_polyprotein"/>
</dbReference>
<evidence type="ECO:0000256" key="2">
    <source>
        <dbReference type="SAM" id="MobiDB-lite"/>
    </source>
</evidence>
<dbReference type="PANTHER" id="PTHR37984">
    <property type="entry name" value="PROTEIN CBG26694"/>
    <property type="match status" value="1"/>
</dbReference>
<dbReference type="Pfam" id="PF17919">
    <property type="entry name" value="RT_RNaseH_2"/>
    <property type="match status" value="1"/>
</dbReference>
<feature type="domain" description="Reverse transcriptase" evidence="3">
    <location>
        <begin position="247"/>
        <end position="317"/>
    </location>
</feature>
<dbReference type="AlphaFoldDB" id="A0AAV5JL79"/>
<feature type="region of interest" description="Disordered" evidence="2">
    <location>
        <begin position="77"/>
        <end position="137"/>
    </location>
</feature>
<organism evidence="5 6">
    <name type="scientific">Rubroshorea leprosula</name>
    <dbReference type="NCBI Taxonomy" id="152421"/>
    <lineage>
        <taxon>Eukaryota</taxon>
        <taxon>Viridiplantae</taxon>
        <taxon>Streptophyta</taxon>
        <taxon>Embryophyta</taxon>
        <taxon>Tracheophyta</taxon>
        <taxon>Spermatophyta</taxon>
        <taxon>Magnoliopsida</taxon>
        <taxon>eudicotyledons</taxon>
        <taxon>Gunneridae</taxon>
        <taxon>Pentapetalae</taxon>
        <taxon>rosids</taxon>
        <taxon>malvids</taxon>
        <taxon>Malvales</taxon>
        <taxon>Dipterocarpaceae</taxon>
        <taxon>Rubroshorea</taxon>
    </lineage>
</organism>
<reference evidence="5 6" key="1">
    <citation type="journal article" date="2021" name="Commun. Biol.">
        <title>The genome of Shorea leprosula (Dipterocarpaceae) highlights the ecological relevance of drought in aseasonal tropical rainforests.</title>
        <authorList>
            <person name="Ng K.K.S."/>
            <person name="Kobayashi M.J."/>
            <person name="Fawcett J.A."/>
            <person name="Hatakeyama M."/>
            <person name="Paape T."/>
            <person name="Ng C.H."/>
            <person name="Ang C.C."/>
            <person name="Tnah L.H."/>
            <person name="Lee C.T."/>
            <person name="Nishiyama T."/>
            <person name="Sese J."/>
            <person name="O'Brien M.J."/>
            <person name="Copetti D."/>
            <person name="Mohd Noor M.I."/>
            <person name="Ong R.C."/>
            <person name="Putra M."/>
            <person name="Sireger I.Z."/>
            <person name="Indrioko S."/>
            <person name="Kosugi Y."/>
            <person name="Izuno A."/>
            <person name="Isagi Y."/>
            <person name="Lee S.L."/>
            <person name="Shimizu K.K."/>
        </authorList>
    </citation>
    <scope>NUCLEOTIDE SEQUENCE [LARGE SCALE GENOMIC DNA]</scope>
    <source>
        <strain evidence="5">214</strain>
    </source>
</reference>
<evidence type="ECO:0000259" key="4">
    <source>
        <dbReference type="Pfam" id="PF17919"/>
    </source>
</evidence>
<evidence type="ECO:0000259" key="3">
    <source>
        <dbReference type="Pfam" id="PF00078"/>
    </source>
</evidence>
<keyword evidence="1" id="KW-0511">Multifunctional enzyme</keyword>
<evidence type="ECO:0000313" key="6">
    <source>
        <dbReference type="Proteomes" id="UP001054252"/>
    </source>
</evidence>
<proteinExistence type="predicted"/>
<dbReference type="SUPFAM" id="SSF56672">
    <property type="entry name" value="DNA/RNA polymerases"/>
    <property type="match status" value="1"/>
</dbReference>
<keyword evidence="6" id="KW-1185">Reference proteome</keyword>
<dbReference type="Pfam" id="PF00078">
    <property type="entry name" value="RVT_1"/>
    <property type="match status" value="2"/>
</dbReference>
<dbReference type="Gene3D" id="3.10.10.10">
    <property type="entry name" value="HIV Type 1 Reverse Transcriptase, subunit A, domain 1"/>
    <property type="match status" value="1"/>
</dbReference>
<dbReference type="Proteomes" id="UP001054252">
    <property type="component" value="Unassembled WGS sequence"/>
</dbReference>
<dbReference type="Gene3D" id="3.30.70.270">
    <property type="match status" value="3"/>
</dbReference>
<dbReference type="InterPro" id="IPR043128">
    <property type="entry name" value="Rev_trsase/Diguanyl_cyclase"/>
</dbReference>
<feature type="compositionally biased region" description="Basic and acidic residues" evidence="2">
    <location>
        <begin position="77"/>
        <end position="96"/>
    </location>
</feature>
<comment type="caution">
    <text evidence="5">The sequence shown here is derived from an EMBL/GenBank/DDBJ whole genome shotgun (WGS) entry which is preliminary data.</text>
</comment>
<accession>A0AAV5JL79</accession>
<feature type="domain" description="Reverse transcriptase/retrotransposon-derived protein RNase H-like" evidence="4">
    <location>
        <begin position="450"/>
        <end position="519"/>
    </location>
</feature>
<evidence type="ECO:0000313" key="5">
    <source>
        <dbReference type="EMBL" id="GKV12093.1"/>
    </source>
</evidence>
<dbReference type="EMBL" id="BPVZ01000035">
    <property type="protein sequence ID" value="GKV12093.1"/>
    <property type="molecule type" value="Genomic_DNA"/>
</dbReference>
<dbReference type="InterPro" id="IPR000477">
    <property type="entry name" value="RT_dom"/>
</dbReference>